<dbReference type="Gene3D" id="2.70.98.70">
    <property type="match status" value="1"/>
</dbReference>
<keyword evidence="2" id="KW-0732">Signal</keyword>
<keyword evidence="3" id="KW-0574">Periplasm</keyword>
<comment type="caution">
    <text evidence="6">The sequence shown here is derived from an EMBL/GenBank/DDBJ whole genome shotgun (WGS) entry which is preliminary data.</text>
</comment>
<feature type="domain" description="Heparinase II/III-like C-terminal" evidence="5">
    <location>
        <begin position="352"/>
        <end position="505"/>
    </location>
</feature>
<dbReference type="RefSeq" id="WP_337758635.1">
    <property type="nucleotide sequence ID" value="NZ_JAASRO010000001.1"/>
</dbReference>
<dbReference type="Proteomes" id="UP000555407">
    <property type="component" value="Unassembled WGS sequence"/>
</dbReference>
<dbReference type="SUPFAM" id="SSF48230">
    <property type="entry name" value="Chondroitin AC/alginate lyase"/>
    <property type="match status" value="1"/>
</dbReference>
<dbReference type="InterPro" id="IPR012480">
    <property type="entry name" value="Hepar_II_III_C"/>
</dbReference>
<keyword evidence="7" id="KW-1185">Reference proteome</keyword>
<evidence type="ECO:0000256" key="1">
    <source>
        <dbReference type="ARBA" id="ARBA00004418"/>
    </source>
</evidence>
<name>A0A7X5V9R7_9ACTN</name>
<evidence type="ECO:0000256" key="2">
    <source>
        <dbReference type="ARBA" id="ARBA00022729"/>
    </source>
</evidence>
<protein>
    <recommendedName>
        <fullName evidence="5">Heparinase II/III-like C-terminal domain-containing protein</fullName>
    </recommendedName>
</protein>
<gene>
    <name evidence="6" type="ORF">BJY22_002731</name>
</gene>
<dbReference type="EMBL" id="JAASRO010000001">
    <property type="protein sequence ID" value="NIK57014.1"/>
    <property type="molecule type" value="Genomic_DNA"/>
</dbReference>
<evidence type="ECO:0000313" key="6">
    <source>
        <dbReference type="EMBL" id="NIK57014.1"/>
    </source>
</evidence>
<dbReference type="PANTHER" id="PTHR39210">
    <property type="entry name" value="HEPARIN-SULFATE LYASE"/>
    <property type="match status" value="1"/>
</dbReference>
<reference evidence="6 7" key="1">
    <citation type="submission" date="2020-03" db="EMBL/GenBank/DDBJ databases">
        <title>Sequencing the genomes of 1000 actinobacteria strains.</title>
        <authorList>
            <person name="Klenk H.-P."/>
        </authorList>
    </citation>
    <scope>NUCLEOTIDE SEQUENCE [LARGE SCALE GENOMIC DNA]</scope>
    <source>
        <strain evidence="6 7">DSM 45490</strain>
    </source>
</reference>
<evidence type="ECO:0000256" key="4">
    <source>
        <dbReference type="ARBA" id="ARBA00023239"/>
    </source>
</evidence>
<dbReference type="GO" id="GO:0016829">
    <property type="term" value="F:lyase activity"/>
    <property type="evidence" value="ECO:0007669"/>
    <property type="project" value="UniProtKB-KW"/>
</dbReference>
<dbReference type="GO" id="GO:0042597">
    <property type="term" value="C:periplasmic space"/>
    <property type="evidence" value="ECO:0007669"/>
    <property type="project" value="UniProtKB-SubCell"/>
</dbReference>
<proteinExistence type="predicted"/>
<dbReference type="Gene3D" id="1.50.10.100">
    <property type="entry name" value="Chondroitin AC/alginate lyase"/>
    <property type="match status" value="1"/>
</dbReference>
<keyword evidence="4" id="KW-0456">Lyase</keyword>
<sequence length="600" mass="64666">MPGASNVVPPTAPPATDIGTNKIQTLAAPFYACPGFSGIEKTNPLANLYADKFQWGPYAAYKVGNGGGNINWALNPYKNASWYMWLHSLRWLGQGIVAAGKGDLTAMTRVNTIAYDWHRDHPYSWKGNVGAWESTMHRTNVLICLRQAILTGLKVTTVPTRYAWVNAALLSHARFLTYNWSGAWNHGTDESIALFGVGCTLGRTDYTNLAQQRLAAGVTTSIDSQGSTNEQSTGYGAFNYSLWGRAIAVLQNCGVSPGTTIPTRRALLAKWLTLATNSMGRLHQLGDTELRPTYPWPGTPMEYAGSLGKAGKVPLWRVGIYSAGYVFGRTGWGTDPARGFAGESTYSIRYGPGRAFHGHLDHTSITYTARGRDIVIDGGYAAYNAGAYRTWSVGPSAHSVMTTPMSTSTNPVTRLTAASVKTNAESYVFADVPGSAISRVRSVLVLKDPDLIVVWDRASARTAQAFQTLWHLPPDQRASVYSRTTAVAMAPGDTTKTILFQVPFKQALPAGAILVKQAQTNPIQGWHYPSSFVRKPAPTVMLARSGTTASILSFVVPVRATGTVTYSVRQSGTTFIVYLNVGGKRTAIAITGGGSLYRAG</sequence>
<comment type="subcellular location">
    <subcellularLocation>
        <location evidence="1">Periplasm</location>
    </subcellularLocation>
</comment>
<evidence type="ECO:0000256" key="3">
    <source>
        <dbReference type="ARBA" id="ARBA00022764"/>
    </source>
</evidence>
<dbReference type="PANTHER" id="PTHR39210:SF1">
    <property type="entry name" value="HEPARIN-SULFATE LYASE"/>
    <property type="match status" value="1"/>
</dbReference>
<dbReference type="Pfam" id="PF07940">
    <property type="entry name" value="Hepar_II_III_C"/>
    <property type="match status" value="1"/>
</dbReference>
<organism evidence="6 7">
    <name type="scientific">Kribbella shirazensis</name>
    <dbReference type="NCBI Taxonomy" id="1105143"/>
    <lineage>
        <taxon>Bacteria</taxon>
        <taxon>Bacillati</taxon>
        <taxon>Actinomycetota</taxon>
        <taxon>Actinomycetes</taxon>
        <taxon>Propionibacteriales</taxon>
        <taxon>Kribbellaceae</taxon>
        <taxon>Kribbella</taxon>
    </lineage>
</organism>
<dbReference type="InterPro" id="IPR008929">
    <property type="entry name" value="Chondroitin_lyas"/>
</dbReference>
<evidence type="ECO:0000313" key="7">
    <source>
        <dbReference type="Proteomes" id="UP000555407"/>
    </source>
</evidence>
<evidence type="ECO:0000259" key="5">
    <source>
        <dbReference type="Pfam" id="PF07940"/>
    </source>
</evidence>
<accession>A0A7X5V9R7</accession>
<dbReference type="AlphaFoldDB" id="A0A7X5V9R7"/>